<dbReference type="EMBL" id="QRJR01000001">
    <property type="protein sequence ID" value="RHH52512.1"/>
    <property type="molecule type" value="Genomic_DNA"/>
</dbReference>
<reference evidence="1 2" key="1">
    <citation type="submission" date="2018-08" db="EMBL/GenBank/DDBJ databases">
        <title>A genome reference for cultivated species of the human gut microbiota.</title>
        <authorList>
            <person name="Zou Y."/>
            <person name="Xue W."/>
            <person name="Luo G."/>
        </authorList>
    </citation>
    <scope>NUCLEOTIDE SEQUENCE [LARGE SCALE GENOMIC DNA]</scope>
    <source>
        <strain evidence="1 2">AM17-48</strain>
    </source>
</reference>
<gene>
    <name evidence="1" type="ORF">DW206_00305</name>
</gene>
<proteinExistence type="predicted"/>
<evidence type="ECO:0008006" key="3">
    <source>
        <dbReference type="Google" id="ProtNLM"/>
    </source>
</evidence>
<dbReference type="Proteomes" id="UP000283329">
    <property type="component" value="Unassembled WGS sequence"/>
</dbReference>
<organism evidence="1 2">
    <name type="scientific">Bacteroides ovatus</name>
    <dbReference type="NCBI Taxonomy" id="28116"/>
    <lineage>
        <taxon>Bacteria</taxon>
        <taxon>Pseudomonadati</taxon>
        <taxon>Bacteroidota</taxon>
        <taxon>Bacteroidia</taxon>
        <taxon>Bacteroidales</taxon>
        <taxon>Bacteroidaceae</taxon>
        <taxon>Bacteroides</taxon>
    </lineage>
</organism>
<comment type="caution">
    <text evidence="1">The sequence shown here is derived from an EMBL/GenBank/DDBJ whole genome shotgun (WGS) entry which is preliminary data.</text>
</comment>
<dbReference type="RefSeq" id="WP_117610834.1">
    <property type="nucleotide sequence ID" value="NZ_BAABYV010000001.1"/>
</dbReference>
<protein>
    <recommendedName>
        <fullName evidence="3">Radical SAM protein</fullName>
    </recommendedName>
</protein>
<accession>A0A3A9GZJ4</accession>
<dbReference type="AlphaFoldDB" id="A0A3A9GZJ4"/>
<evidence type="ECO:0000313" key="2">
    <source>
        <dbReference type="Proteomes" id="UP000283329"/>
    </source>
</evidence>
<sequence length="471" mass="56646">MTSKDKILIGLVDADLLNGGTRHPNLVLLKLAGFLTDNAIPFRLIIDKDENIMEYTTIYMSKVFSFTPDPPFYEKVKKTPNENKFKIGGTGDYAIKKDIKDFKSSRTRDMNQLENDIFLNNYPNKRGGKKKWGIDMCRQMPYYHLYDEYIQSKIKAGRKKSYFNDYLYYSIGFLTRGCIRHCPFCVNKLENKVYRYSELEWFLDDERNEKGDLIRPYIYLWDDNFLAAPKEIWQPMLQSLIDSKRPFQFRQGLDERILAESEDGEEIAQMLSKCKYHGDFIFAFDNWRDRDKIIKALKIWKRHNSKRGTKFYLFCGYTLKSGEDEKLYNDIKILFERIKILMQYGCFGYVMKHADYVNHKLSNIYVQIARWCNQPQFYRYMSFWEYCYRNQSYWEQKTKKLDVPNQISFEEFEDRLSNGYYEKNGLKLCKTIQTFVNFLNEFPQHREEILKMFNYKLKDLVNPTLWTKKEI</sequence>
<name>A0A3A9GZJ4_BACOV</name>
<evidence type="ECO:0000313" key="1">
    <source>
        <dbReference type="EMBL" id="RHH52512.1"/>
    </source>
</evidence>